<protein>
    <submittedName>
        <fullName evidence="1">Uncharacterized protein</fullName>
    </submittedName>
</protein>
<keyword evidence="2" id="KW-1185">Reference proteome</keyword>
<accession>A0ABN2R6S0</accession>
<organism evidence="1 2">
    <name type="scientific">Microbacterium deminutum</name>
    <dbReference type="NCBI Taxonomy" id="344164"/>
    <lineage>
        <taxon>Bacteria</taxon>
        <taxon>Bacillati</taxon>
        <taxon>Actinomycetota</taxon>
        <taxon>Actinomycetes</taxon>
        <taxon>Micrococcales</taxon>
        <taxon>Microbacteriaceae</taxon>
        <taxon>Microbacterium</taxon>
    </lineage>
</organism>
<evidence type="ECO:0000313" key="2">
    <source>
        <dbReference type="Proteomes" id="UP001499933"/>
    </source>
</evidence>
<name>A0ABN2R6S0_9MICO</name>
<reference evidence="1 2" key="1">
    <citation type="journal article" date="2019" name="Int. J. Syst. Evol. Microbiol.">
        <title>The Global Catalogue of Microorganisms (GCM) 10K type strain sequencing project: providing services to taxonomists for standard genome sequencing and annotation.</title>
        <authorList>
            <consortium name="The Broad Institute Genomics Platform"/>
            <consortium name="The Broad Institute Genome Sequencing Center for Infectious Disease"/>
            <person name="Wu L."/>
            <person name="Ma J."/>
        </authorList>
    </citation>
    <scope>NUCLEOTIDE SEQUENCE [LARGE SCALE GENOMIC DNA]</scope>
    <source>
        <strain evidence="1 2">JCM 14901</strain>
    </source>
</reference>
<proteinExistence type="predicted"/>
<comment type="caution">
    <text evidence="1">The sequence shown here is derived from an EMBL/GenBank/DDBJ whole genome shotgun (WGS) entry which is preliminary data.</text>
</comment>
<dbReference type="Proteomes" id="UP001499933">
    <property type="component" value="Unassembled WGS sequence"/>
</dbReference>
<evidence type="ECO:0000313" key="1">
    <source>
        <dbReference type="EMBL" id="GAA1964551.1"/>
    </source>
</evidence>
<dbReference type="EMBL" id="BAAAOG010000006">
    <property type="protein sequence ID" value="GAA1964551.1"/>
    <property type="molecule type" value="Genomic_DNA"/>
</dbReference>
<sequence length="320" mass="34447">MNVSPFDYSPPLITERCRRRAYSGSIARPKAGTEQMRAFNDAAGKDAEEVLLDDVGLLIFDAFEPVRDVEPVADFLCPRLDEVKLRRVREPAGDQRRCLFGSRALAGAGRDERLKRDTRGETRRDRRCVLSGNLSLATSVVLAVAAMGSSVPTKELRHDLTAVWTTVFETPSAENPFGSGGPAFACIELRGAVAPFAPDGVESCTVKPGTKIFVMASSFECSTFEANGTTESELRACARAGDPAVAPTVTVDGKRVRVVDSETPLLNVVLPDDNIFGLPGGSEGLSVAHGWVALLHPFTPGRHTILIGDSISTTIIVRHR</sequence>
<gene>
    <name evidence="1" type="ORF">GCM10009776_29250</name>
</gene>